<evidence type="ECO:0000256" key="4">
    <source>
        <dbReference type="ARBA" id="ARBA00011989"/>
    </source>
</evidence>
<reference evidence="8 9" key="1">
    <citation type="journal article" date="2016" name="Nat. Commun.">
        <title>Thousands of microbial genomes shed light on interconnected biogeochemical processes in an aquifer system.</title>
        <authorList>
            <person name="Anantharaman K."/>
            <person name="Brown C.T."/>
            <person name="Hug L.A."/>
            <person name="Sharon I."/>
            <person name="Castelle C.J."/>
            <person name="Probst A.J."/>
            <person name="Thomas B.C."/>
            <person name="Singh A."/>
            <person name="Wilkins M.J."/>
            <person name="Karaoz U."/>
            <person name="Brodie E.L."/>
            <person name="Williams K.H."/>
            <person name="Hubbard S.S."/>
            <person name="Banfield J.F."/>
        </authorList>
    </citation>
    <scope>NUCLEOTIDE SEQUENCE [LARGE SCALE GENOMIC DNA]</scope>
</reference>
<comment type="similarity">
    <text evidence="3">Belongs to the NAD(P)-dependent epimerase/dehydratase family. GDP-mannose 4,6-dehydratase subfamily.</text>
</comment>
<dbReference type="Pfam" id="PF16363">
    <property type="entry name" value="GDP_Man_Dehyd"/>
    <property type="match status" value="1"/>
</dbReference>
<dbReference type="InterPro" id="IPR016040">
    <property type="entry name" value="NAD(P)-bd_dom"/>
</dbReference>
<dbReference type="PANTHER" id="PTHR43715">
    <property type="entry name" value="GDP-MANNOSE 4,6-DEHYDRATASE"/>
    <property type="match status" value="1"/>
</dbReference>
<dbReference type="Gene3D" id="3.40.50.720">
    <property type="entry name" value="NAD(P)-binding Rossmann-like Domain"/>
    <property type="match status" value="1"/>
</dbReference>
<dbReference type="GO" id="GO:0008446">
    <property type="term" value="F:GDP-mannose 4,6-dehydratase activity"/>
    <property type="evidence" value="ECO:0007669"/>
    <property type="project" value="UniProtKB-EC"/>
</dbReference>
<comment type="caution">
    <text evidence="8">The sequence shown here is derived from an EMBL/GenBank/DDBJ whole genome shotgun (WGS) entry which is preliminary data.</text>
</comment>
<dbReference type="InterPro" id="IPR036291">
    <property type="entry name" value="NAD(P)-bd_dom_sf"/>
</dbReference>
<evidence type="ECO:0000256" key="3">
    <source>
        <dbReference type="ARBA" id="ARBA00009263"/>
    </source>
</evidence>
<dbReference type="EMBL" id="MHTH01000005">
    <property type="protein sequence ID" value="OHA59136.1"/>
    <property type="molecule type" value="Genomic_DNA"/>
</dbReference>
<dbReference type="STRING" id="1802436.A2370_03045"/>
<dbReference type="SUPFAM" id="SSF51735">
    <property type="entry name" value="NAD(P)-binding Rossmann-fold domains"/>
    <property type="match status" value="1"/>
</dbReference>
<comment type="cofactor">
    <cofactor evidence="2">
        <name>NADP(+)</name>
        <dbReference type="ChEBI" id="CHEBI:58349"/>
    </cofactor>
</comment>
<proteinExistence type="inferred from homology"/>
<keyword evidence="5" id="KW-0456">Lyase</keyword>
<dbReference type="InterPro" id="IPR006368">
    <property type="entry name" value="GDP_Man_deHydtase"/>
</dbReference>
<dbReference type="EC" id="4.2.1.47" evidence="4"/>
<protein>
    <recommendedName>
        <fullName evidence="4">GDP-mannose 4,6-dehydratase</fullName>
        <ecNumber evidence="4">4.2.1.47</ecNumber>
    </recommendedName>
</protein>
<feature type="domain" description="NAD(P)-binding" evidence="7">
    <location>
        <begin position="6"/>
        <end position="310"/>
    </location>
</feature>
<gene>
    <name evidence="8" type="ORF">A2370_03045</name>
</gene>
<dbReference type="CDD" id="cd05260">
    <property type="entry name" value="GDP_MD_SDR_e"/>
    <property type="match status" value="1"/>
</dbReference>
<evidence type="ECO:0000256" key="6">
    <source>
        <dbReference type="ARBA" id="ARBA00059383"/>
    </source>
</evidence>
<dbReference type="Gene3D" id="3.90.25.10">
    <property type="entry name" value="UDP-galactose 4-epimerase, domain 1"/>
    <property type="match status" value="1"/>
</dbReference>
<evidence type="ECO:0000313" key="8">
    <source>
        <dbReference type="EMBL" id="OHA59136.1"/>
    </source>
</evidence>
<name>A0A1G2QEY6_9BACT</name>
<evidence type="ECO:0000256" key="1">
    <source>
        <dbReference type="ARBA" id="ARBA00000188"/>
    </source>
</evidence>
<organism evidence="8 9">
    <name type="scientific">Candidatus Vogelbacteria bacterium RIFOXYB1_FULL_42_16</name>
    <dbReference type="NCBI Taxonomy" id="1802436"/>
    <lineage>
        <taxon>Bacteria</taxon>
        <taxon>Candidatus Vogeliibacteriota</taxon>
    </lineage>
</organism>
<comment type="function">
    <text evidence="6">Catalyzes the conversion of GDP-D-mannose to GDP-4-dehydro-6-deoxy-D-mannose.</text>
</comment>
<evidence type="ECO:0000259" key="7">
    <source>
        <dbReference type="Pfam" id="PF16363"/>
    </source>
</evidence>
<dbReference type="GO" id="GO:0042351">
    <property type="term" value="P:'de novo' GDP-L-fucose biosynthetic process"/>
    <property type="evidence" value="ECO:0007669"/>
    <property type="project" value="TreeGrafter"/>
</dbReference>
<dbReference type="PANTHER" id="PTHR43715:SF1">
    <property type="entry name" value="GDP-MANNOSE 4,6 DEHYDRATASE"/>
    <property type="match status" value="1"/>
</dbReference>
<evidence type="ECO:0000256" key="5">
    <source>
        <dbReference type="ARBA" id="ARBA00023239"/>
    </source>
</evidence>
<dbReference type="AlphaFoldDB" id="A0A1G2QEY6"/>
<accession>A0A1G2QEY6</accession>
<dbReference type="FunFam" id="3.40.50.720:FF:000924">
    <property type="entry name" value="GDP-mannose 4,6 dehydratase"/>
    <property type="match status" value="1"/>
</dbReference>
<evidence type="ECO:0000313" key="9">
    <source>
        <dbReference type="Proteomes" id="UP000176222"/>
    </source>
</evidence>
<sequence length="314" mass="35168">MKKIALITGITGQDGSYMAELLLEKGYEVHGIVRRNSVQDYRNIRKIKDKIKLHEGDLADSGSLHRIMAEVMPDEVYNFGAMAGVSPSFKQPEFSLMSCGVSVCSLLEAVRLLKPSVKFFQASSSHMFGNTCISPQNELTPLQPISPYGCGKALGHNLVRHYRESYKMFVVSGIMYAHASPRYSEGFLLSKIVSTIRRIKAGEDIKLEVGDIDVPMDIGYAKDYVEAIYQAVQLDTPEDFIIGTGEIHTPREFIELSFKEAGLDLDKYLVYNESLKRPSEVSALVADYSKANKFFDYKPKTSFNDFIKIMVNGL</sequence>
<comment type="catalytic activity">
    <reaction evidence="1">
        <text>GDP-alpha-D-mannose = GDP-4-dehydro-alpha-D-rhamnose + H2O</text>
        <dbReference type="Rhea" id="RHEA:23820"/>
        <dbReference type="ChEBI" id="CHEBI:15377"/>
        <dbReference type="ChEBI" id="CHEBI:57527"/>
        <dbReference type="ChEBI" id="CHEBI:57964"/>
        <dbReference type="EC" id="4.2.1.47"/>
    </reaction>
</comment>
<dbReference type="Proteomes" id="UP000176222">
    <property type="component" value="Unassembled WGS sequence"/>
</dbReference>
<evidence type="ECO:0000256" key="2">
    <source>
        <dbReference type="ARBA" id="ARBA00001937"/>
    </source>
</evidence>